<protein>
    <recommendedName>
        <fullName evidence="1">Lipid/polyisoprenoid-binding YceI-like domain-containing protein</fullName>
    </recommendedName>
</protein>
<dbReference type="PROSITE" id="PS51257">
    <property type="entry name" value="PROKAR_LIPOPROTEIN"/>
    <property type="match status" value="1"/>
</dbReference>
<organism evidence="2 3">
    <name type="scientific">Flavobacterium hankyongi</name>
    <dbReference type="NCBI Taxonomy" id="1176532"/>
    <lineage>
        <taxon>Bacteria</taxon>
        <taxon>Pseudomonadati</taxon>
        <taxon>Bacteroidota</taxon>
        <taxon>Flavobacteriia</taxon>
        <taxon>Flavobacteriales</taxon>
        <taxon>Flavobacteriaceae</taxon>
        <taxon>Flavobacterium</taxon>
    </lineage>
</organism>
<comment type="caution">
    <text evidence="2">The sequence shown here is derived from an EMBL/GenBank/DDBJ whole genome shotgun (WGS) entry which is preliminary data.</text>
</comment>
<reference evidence="3" key="1">
    <citation type="journal article" date="2019" name="Int. J. Syst. Evol. Microbiol.">
        <title>The Global Catalogue of Microorganisms (GCM) 10K type strain sequencing project: providing services to taxonomists for standard genome sequencing and annotation.</title>
        <authorList>
            <consortium name="The Broad Institute Genomics Platform"/>
            <consortium name="The Broad Institute Genome Sequencing Center for Infectious Disease"/>
            <person name="Wu L."/>
            <person name="Ma J."/>
        </authorList>
    </citation>
    <scope>NUCLEOTIDE SEQUENCE [LARGE SCALE GENOMIC DNA]</scope>
    <source>
        <strain evidence="3">JCM 18198</strain>
    </source>
</reference>
<proteinExistence type="predicted"/>
<dbReference type="SUPFAM" id="SSF101874">
    <property type="entry name" value="YceI-like"/>
    <property type="match status" value="1"/>
</dbReference>
<evidence type="ECO:0000313" key="3">
    <source>
        <dbReference type="Proteomes" id="UP001500141"/>
    </source>
</evidence>
<dbReference type="Pfam" id="PF04264">
    <property type="entry name" value="YceI"/>
    <property type="match status" value="1"/>
</dbReference>
<dbReference type="Gene3D" id="2.40.128.110">
    <property type="entry name" value="Lipid/polyisoprenoid-binding, YceI-like"/>
    <property type="match status" value="1"/>
</dbReference>
<dbReference type="PANTHER" id="PTHR34406:SF1">
    <property type="entry name" value="PROTEIN YCEI"/>
    <property type="match status" value="1"/>
</dbReference>
<feature type="domain" description="Lipid/polyisoprenoid-binding YceI-like" evidence="1">
    <location>
        <begin position="42"/>
        <end position="219"/>
    </location>
</feature>
<name>A0ABP9A9L0_9FLAO</name>
<evidence type="ECO:0000313" key="2">
    <source>
        <dbReference type="EMBL" id="GAA4775542.1"/>
    </source>
</evidence>
<keyword evidence="3" id="KW-1185">Reference proteome</keyword>
<gene>
    <name evidence="2" type="ORF">GCM10023230_28080</name>
</gene>
<evidence type="ECO:0000259" key="1">
    <source>
        <dbReference type="SMART" id="SM00867"/>
    </source>
</evidence>
<dbReference type="EMBL" id="BAABIP010000022">
    <property type="protein sequence ID" value="GAA4775542.1"/>
    <property type="molecule type" value="Genomic_DNA"/>
</dbReference>
<dbReference type="Proteomes" id="UP001500141">
    <property type="component" value="Unassembled WGS sequence"/>
</dbReference>
<dbReference type="SMART" id="SM00867">
    <property type="entry name" value="YceI"/>
    <property type="match status" value="1"/>
</dbReference>
<dbReference type="RefSeq" id="WP_264543232.1">
    <property type="nucleotide sequence ID" value="NZ_BAABIP010000022.1"/>
</dbReference>
<sequence length="220" mass="24576">MKKIILSLALICCAFIFSCKKEKTDIDGNQDPLEVSNSIGDKFTANTAESVVNWTGFKLTGKHHGTIHLKEGFINIKDSLITGGQFFIDMSTITVTDLKTGDGKEDLENHLKGTGENEKKDHFFNVKKYPTSDFKISKVEKNGDKDIIFGNLSIKGITKAVNFPATIKISDNEVSINSEPLRLNRTFWNINYASKSIFADIGDKFISDEIEVQVYIKAKK</sequence>
<accession>A0ABP9A9L0</accession>
<dbReference type="InterPro" id="IPR036761">
    <property type="entry name" value="TTHA0802/YceI-like_sf"/>
</dbReference>
<dbReference type="PANTHER" id="PTHR34406">
    <property type="entry name" value="PROTEIN YCEI"/>
    <property type="match status" value="1"/>
</dbReference>
<dbReference type="InterPro" id="IPR007372">
    <property type="entry name" value="Lipid/polyisoprenoid-bd_YceI"/>
</dbReference>